<keyword evidence="2" id="KW-0862">Zinc</keyword>
<dbReference type="STRING" id="121845.A0A3Q0INL0"/>
<feature type="domain" description="RING-type" evidence="5">
    <location>
        <begin position="53"/>
        <end position="91"/>
    </location>
</feature>
<feature type="region of interest" description="Disordered" evidence="4">
    <location>
        <begin position="95"/>
        <end position="148"/>
    </location>
</feature>
<dbReference type="Proteomes" id="UP000079169">
    <property type="component" value="Unplaced"/>
</dbReference>
<keyword evidence="1 3" id="KW-0863">Zinc-finger</keyword>
<proteinExistence type="predicted"/>
<accession>A0A3Q0INL0</accession>
<evidence type="ECO:0000256" key="4">
    <source>
        <dbReference type="SAM" id="MobiDB-lite"/>
    </source>
</evidence>
<name>A0A3Q0INL0_DIACI</name>
<evidence type="ECO:0000313" key="6">
    <source>
        <dbReference type="Proteomes" id="UP000079169"/>
    </source>
</evidence>
<protein>
    <submittedName>
        <fullName evidence="7">Uncharacterized protein LOC113465698</fullName>
    </submittedName>
</protein>
<dbReference type="KEGG" id="dci:113465698"/>
<keyword evidence="1 3" id="KW-0479">Metal-binding</keyword>
<feature type="region of interest" description="Disordered" evidence="4">
    <location>
        <begin position="1"/>
        <end position="23"/>
    </location>
</feature>
<dbReference type="AlphaFoldDB" id="A0A3Q0INL0"/>
<sequence>MSMKPPQVGITSRNKESRGYFSKNRPGSGLSLSVLDLAAIRKLLESESGGSVCPSCNMPFDKGKKRKLIDTCGHERCYGCMFRNEACPLCTAGENGVPMKKGLGIPNSLRGPAKTMRQDQQDPSRLPRPSRSSADSCGPPPSVMTQSK</sequence>
<evidence type="ECO:0000256" key="3">
    <source>
        <dbReference type="PROSITE-ProRule" id="PRU00175"/>
    </source>
</evidence>
<evidence type="ECO:0000256" key="2">
    <source>
        <dbReference type="ARBA" id="ARBA00022833"/>
    </source>
</evidence>
<dbReference type="RefSeq" id="XP_026676238.1">
    <property type="nucleotide sequence ID" value="XM_026820437.1"/>
</dbReference>
<evidence type="ECO:0000256" key="1">
    <source>
        <dbReference type="ARBA" id="ARBA00022771"/>
    </source>
</evidence>
<evidence type="ECO:0000313" key="7">
    <source>
        <dbReference type="RefSeq" id="XP_026676238.1"/>
    </source>
</evidence>
<evidence type="ECO:0000259" key="5">
    <source>
        <dbReference type="PROSITE" id="PS50089"/>
    </source>
</evidence>
<feature type="compositionally biased region" description="Low complexity" evidence="4">
    <location>
        <begin position="123"/>
        <end position="133"/>
    </location>
</feature>
<gene>
    <name evidence="7" type="primary">LOC113465698</name>
</gene>
<dbReference type="GO" id="GO:0008270">
    <property type="term" value="F:zinc ion binding"/>
    <property type="evidence" value="ECO:0007669"/>
    <property type="project" value="UniProtKB-KW"/>
</dbReference>
<dbReference type="SUPFAM" id="SSF57850">
    <property type="entry name" value="RING/U-box"/>
    <property type="match status" value="1"/>
</dbReference>
<dbReference type="PaxDb" id="121845-A0A3Q0INL0"/>
<keyword evidence="6" id="KW-1185">Reference proteome</keyword>
<dbReference type="GeneID" id="113465698"/>
<reference evidence="7" key="1">
    <citation type="submission" date="2025-08" db="UniProtKB">
        <authorList>
            <consortium name="RefSeq"/>
        </authorList>
    </citation>
    <scope>IDENTIFICATION</scope>
</reference>
<dbReference type="PROSITE" id="PS50089">
    <property type="entry name" value="ZF_RING_2"/>
    <property type="match status" value="1"/>
</dbReference>
<dbReference type="InterPro" id="IPR001841">
    <property type="entry name" value="Znf_RING"/>
</dbReference>
<organism evidence="6 7">
    <name type="scientific">Diaphorina citri</name>
    <name type="common">Asian citrus psyllid</name>
    <dbReference type="NCBI Taxonomy" id="121845"/>
    <lineage>
        <taxon>Eukaryota</taxon>
        <taxon>Metazoa</taxon>
        <taxon>Ecdysozoa</taxon>
        <taxon>Arthropoda</taxon>
        <taxon>Hexapoda</taxon>
        <taxon>Insecta</taxon>
        <taxon>Pterygota</taxon>
        <taxon>Neoptera</taxon>
        <taxon>Paraneoptera</taxon>
        <taxon>Hemiptera</taxon>
        <taxon>Sternorrhyncha</taxon>
        <taxon>Psylloidea</taxon>
        <taxon>Psyllidae</taxon>
        <taxon>Diaphorininae</taxon>
        <taxon>Diaphorina</taxon>
    </lineage>
</organism>